<dbReference type="PANTHER" id="PTHR43821">
    <property type="entry name" value="NAD(P)H NITROREDUCTASE YDJA-RELATED"/>
    <property type="match status" value="1"/>
</dbReference>
<sequence>MVINYEEVFFMELKDAIKNRRSIKQYVDTIVEDSAVERAIELATFAPNHGMREPWRIVWVKKERLENYAQTFADVAFKNNAEKKIQHVDKTKILAGILLIVGPRDRRQKENLEDVLAIGGFMQTLSLALYEEKIGSCIKTQPPLLHPELSKHLGCEADEMIYGAVYLTAQTEAEYKTRKNTNLISTY</sequence>
<dbReference type="SUPFAM" id="SSF55469">
    <property type="entry name" value="FMN-dependent nitroreductase-like"/>
    <property type="match status" value="1"/>
</dbReference>
<dbReference type="InterPro" id="IPR029479">
    <property type="entry name" value="Nitroreductase"/>
</dbReference>
<comment type="caution">
    <text evidence="3">The sequence shown here is derived from an EMBL/GenBank/DDBJ whole genome shotgun (WGS) entry which is preliminary data.</text>
</comment>
<protein>
    <submittedName>
        <fullName evidence="3">Nitroreductase</fullName>
    </submittedName>
</protein>
<accession>A0A328A4T3</accession>
<feature type="domain" description="Nitroreductase" evidence="2">
    <location>
        <begin position="17"/>
        <end position="165"/>
    </location>
</feature>
<evidence type="ECO:0000313" key="4">
    <source>
        <dbReference type="Proteomes" id="UP000249579"/>
    </source>
</evidence>
<dbReference type="InterPro" id="IPR000415">
    <property type="entry name" value="Nitroreductase-like"/>
</dbReference>
<dbReference type="Proteomes" id="UP000249579">
    <property type="component" value="Unassembled WGS sequence"/>
</dbReference>
<gene>
    <name evidence="3" type="ORF">BHX94_06950</name>
</gene>
<dbReference type="OrthoDB" id="9804207at2"/>
<proteinExistence type="predicted"/>
<comment type="cofactor">
    <cofactor evidence="1">
        <name>FMN</name>
        <dbReference type="ChEBI" id="CHEBI:58210"/>
    </cofactor>
</comment>
<name>A0A328A4T3_9STAP</name>
<evidence type="ECO:0000259" key="2">
    <source>
        <dbReference type="Pfam" id="PF00881"/>
    </source>
</evidence>
<dbReference type="InterPro" id="IPR052530">
    <property type="entry name" value="NAD(P)H_nitroreductase"/>
</dbReference>
<dbReference type="PANTHER" id="PTHR43821:SF1">
    <property type="entry name" value="NAD(P)H NITROREDUCTASE YDJA-RELATED"/>
    <property type="match status" value="1"/>
</dbReference>
<dbReference type="Gene3D" id="3.40.109.10">
    <property type="entry name" value="NADH Oxidase"/>
    <property type="match status" value="1"/>
</dbReference>
<dbReference type="GO" id="GO:0016491">
    <property type="term" value="F:oxidoreductase activity"/>
    <property type="evidence" value="ECO:0007669"/>
    <property type="project" value="InterPro"/>
</dbReference>
<evidence type="ECO:0000256" key="1">
    <source>
        <dbReference type="ARBA" id="ARBA00001917"/>
    </source>
</evidence>
<dbReference type="Pfam" id="PF00881">
    <property type="entry name" value="Nitroreductase"/>
    <property type="match status" value="1"/>
</dbReference>
<dbReference type="AlphaFoldDB" id="A0A328A4T3"/>
<reference evidence="3 4" key="1">
    <citation type="journal article" date="2018" name="Front. Microbiol.">
        <title>Description and Comparative Genomics of Macrococcus caseolyticus subsp. hominis subsp. nov., Macrococcus goetzii sp. nov., Macrococcus epidermidis sp. nov., and Macrococcus bohemicus sp. nov., Novel Macrococci From Human Clinical Material With Virulence Potential and Suspected Uptake of Foreign DNA by Natural Transformation.</title>
        <authorList>
            <person name="Maslanova I."/>
            <person name="Wertheimer Z."/>
            <person name="Sedlacek I."/>
            <person name="Svec P."/>
            <person name="Indrakova A."/>
            <person name="Kovarovic V."/>
            <person name="Schumann P."/>
            <person name="Sproer C."/>
            <person name="Kralova S."/>
            <person name="Sedo O."/>
            <person name="Kristofova L."/>
            <person name="Vrbovska V."/>
            <person name="Fuzik T."/>
            <person name="Petras P."/>
            <person name="Zdrahal Z."/>
            <person name="Ruzickova V."/>
            <person name="Doskar J."/>
            <person name="Pantucek R."/>
        </authorList>
    </citation>
    <scope>NUCLEOTIDE SEQUENCE [LARGE SCALE GENOMIC DNA]</scope>
    <source>
        <strain evidence="3 4">03/115</strain>
    </source>
</reference>
<dbReference type="EMBL" id="PZJG01000003">
    <property type="protein sequence ID" value="RAK49541.1"/>
    <property type="molecule type" value="Genomic_DNA"/>
</dbReference>
<organism evidence="3 4">
    <name type="scientific">Macrococcoides bohemicum</name>
    <dbReference type="NCBI Taxonomy" id="1903056"/>
    <lineage>
        <taxon>Bacteria</taxon>
        <taxon>Bacillati</taxon>
        <taxon>Bacillota</taxon>
        <taxon>Bacilli</taxon>
        <taxon>Bacillales</taxon>
        <taxon>Staphylococcaceae</taxon>
        <taxon>Macrococcoides</taxon>
    </lineage>
</organism>
<evidence type="ECO:0000313" key="3">
    <source>
        <dbReference type="EMBL" id="RAK49541.1"/>
    </source>
</evidence>